<dbReference type="PANTHER" id="PTHR47505">
    <property type="entry name" value="DNA UTILIZATION PROTEIN YHGH"/>
    <property type="match status" value="1"/>
</dbReference>
<organism evidence="3 4">
    <name type="scientific">Candidatus Ornithospirochaeta avicola</name>
    <dbReference type="NCBI Taxonomy" id="2840896"/>
    <lineage>
        <taxon>Bacteria</taxon>
        <taxon>Pseudomonadati</taxon>
        <taxon>Spirochaetota</taxon>
        <taxon>Spirochaetia</taxon>
        <taxon>Spirochaetales</taxon>
        <taxon>Spirochaetaceae</taxon>
        <taxon>Spirochaetaceae incertae sedis</taxon>
        <taxon>Candidatus Ornithospirochaeta</taxon>
    </lineage>
</organism>
<evidence type="ECO:0000313" key="3">
    <source>
        <dbReference type="EMBL" id="HIV99234.1"/>
    </source>
</evidence>
<dbReference type="SUPFAM" id="SSF53271">
    <property type="entry name" value="PRTase-like"/>
    <property type="match status" value="1"/>
</dbReference>
<dbReference type="CDD" id="cd06223">
    <property type="entry name" value="PRTases_typeI"/>
    <property type="match status" value="1"/>
</dbReference>
<dbReference type="AlphaFoldDB" id="A0A9D1PUP9"/>
<evidence type="ECO:0000259" key="2">
    <source>
        <dbReference type="Pfam" id="PF00156"/>
    </source>
</evidence>
<feature type="domain" description="Phosphoribosyltransferase" evidence="2">
    <location>
        <begin position="118"/>
        <end position="184"/>
    </location>
</feature>
<gene>
    <name evidence="3" type="ORF">IAB12_05620</name>
</gene>
<dbReference type="EMBL" id="DXHU01000021">
    <property type="protein sequence ID" value="HIV99234.1"/>
    <property type="molecule type" value="Genomic_DNA"/>
</dbReference>
<dbReference type="InterPro" id="IPR051910">
    <property type="entry name" value="ComF/GntX_DNA_util-trans"/>
</dbReference>
<sequence>MKFNYGLKEDVPIISSGRYFGTNHYLHNLHILSNAIIYNKKESSKMFHKFDMIFSKIFAEAINDYTSSEKEKISFDGICAVPDKPGKNNKFVKITSEITKLINVENLSYNFKCTRAYDNQKNKTSFTERQNNIKNAFAYERSLSGKNIALIDDIMTTGATLKECIKELYRAGAQRVICFVLAFNQFDCQFPSSDPILNTNSPLFFNSQTLKPFYIGKEREYNDYLTDFFSKLNKEILQNS</sequence>
<dbReference type="Proteomes" id="UP000823936">
    <property type="component" value="Unassembled WGS sequence"/>
</dbReference>
<proteinExistence type="inferred from homology"/>
<comment type="caution">
    <text evidence="3">The sequence shown here is derived from an EMBL/GenBank/DDBJ whole genome shotgun (WGS) entry which is preliminary data.</text>
</comment>
<evidence type="ECO:0000313" key="4">
    <source>
        <dbReference type="Proteomes" id="UP000823936"/>
    </source>
</evidence>
<reference evidence="3" key="2">
    <citation type="submission" date="2021-04" db="EMBL/GenBank/DDBJ databases">
        <authorList>
            <person name="Gilroy R."/>
        </authorList>
    </citation>
    <scope>NUCLEOTIDE SEQUENCE</scope>
    <source>
        <strain evidence="3">Gambia11-129</strain>
    </source>
</reference>
<evidence type="ECO:0000256" key="1">
    <source>
        <dbReference type="ARBA" id="ARBA00008007"/>
    </source>
</evidence>
<dbReference type="InterPro" id="IPR029057">
    <property type="entry name" value="PRTase-like"/>
</dbReference>
<dbReference type="Gene3D" id="3.40.50.2020">
    <property type="match status" value="1"/>
</dbReference>
<comment type="similarity">
    <text evidence="1">Belongs to the ComF/GntX family.</text>
</comment>
<dbReference type="InterPro" id="IPR000836">
    <property type="entry name" value="PRTase_dom"/>
</dbReference>
<dbReference type="PANTHER" id="PTHR47505:SF1">
    <property type="entry name" value="DNA UTILIZATION PROTEIN YHGH"/>
    <property type="match status" value="1"/>
</dbReference>
<accession>A0A9D1PUP9</accession>
<name>A0A9D1PUP9_9SPIO</name>
<protein>
    <recommendedName>
        <fullName evidence="2">Phosphoribosyltransferase domain-containing protein</fullName>
    </recommendedName>
</protein>
<dbReference type="Pfam" id="PF00156">
    <property type="entry name" value="Pribosyltran"/>
    <property type="match status" value="1"/>
</dbReference>
<reference evidence="3" key="1">
    <citation type="journal article" date="2021" name="PeerJ">
        <title>Extensive microbial diversity within the chicken gut microbiome revealed by metagenomics and culture.</title>
        <authorList>
            <person name="Gilroy R."/>
            <person name="Ravi A."/>
            <person name="Getino M."/>
            <person name="Pursley I."/>
            <person name="Horton D.L."/>
            <person name="Alikhan N.F."/>
            <person name="Baker D."/>
            <person name="Gharbi K."/>
            <person name="Hall N."/>
            <person name="Watson M."/>
            <person name="Adriaenssens E.M."/>
            <person name="Foster-Nyarko E."/>
            <person name="Jarju S."/>
            <person name="Secka A."/>
            <person name="Antonio M."/>
            <person name="Oren A."/>
            <person name="Chaudhuri R.R."/>
            <person name="La Ragione R."/>
            <person name="Hildebrand F."/>
            <person name="Pallen M.J."/>
        </authorList>
    </citation>
    <scope>NUCLEOTIDE SEQUENCE</scope>
    <source>
        <strain evidence="3">Gambia11-129</strain>
    </source>
</reference>